<evidence type="ECO:0000256" key="1">
    <source>
        <dbReference type="ARBA" id="ARBA00004196"/>
    </source>
</evidence>
<feature type="compositionally biased region" description="Gly residues" evidence="2">
    <location>
        <begin position="511"/>
        <end position="531"/>
    </location>
</feature>
<sequence length="684" mass="72826">SAGKEFNDVNVDTVTVKFNLNGGTPQYEAVEVAVGEKLKNPGTPQKDGYIFEGWLYMPGTMWDFNDPVRANMTLSAMWQPVSLAAPTNVRWDSRGGVGVATWTGSADAISYTLQLYGGGGPGGKYSPIGEPVKVEGSHTSCTLPITNLFIAGYAFGIKANGVGDVSSEEVFSDAKSFYQVNVDYVDVKYDANGGMPSSLATVHAAVGYPLHDPPSPTREGYRLVGWYYTPSQMWDFNDPVFSEMTLTAAWEPIAWGPSNAAWDASATGVATWDGPADATQYSLQLYNDGGPGGRKPIGDPILVPGSPRSYTFSISNLGRGYRFGVKSIAYDGTTSAEAFSEIAVFDEVNTEYVTVTFNTRGGSPASIADARVRTGSRVSEPANVIRSGYRLTGWHSNPSDLWNFRDPVRTDMTLEASWEPVSTDAADTSLLAVVVDDTSASLSGTTLSVRLPRGSEIPEDASAIRIATANAKAVISNLQTENSGKTWTFTVVAEDGVTTADYTMNVTVRSSGGGGGGGGGSSSGGGGGGGSSSKPTASASSSLPSYVIRGNWAQGEGNRWRFAPSDGSICVNQWAAVENPYANLALGQSAFDWFRFDEAGNMVCGWFLDADGNWYYLNPASDGTQGRMMTGWQWIQDADGVTRCYYFNPNSDGTRGKMMANTTVDGYTLDAQGHWTVDGVVQTK</sequence>
<evidence type="ECO:0000313" key="3">
    <source>
        <dbReference type="EMBL" id="HIX53289.1"/>
    </source>
</evidence>
<feature type="region of interest" description="Disordered" evidence="2">
    <location>
        <begin position="510"/>
        <end position="542"/>
    </location>
</feature>
<proteinExistence type="predicted"/>
<dbReference type="EMBL" id="DXEU01000198">
    <property type="protein sequence ID" value="HIX53289.1"/>
    <property type="molecule type" value="Genomic_DNA"/>
</dbReference>
<dbReference type="Pfam" id="PF09479">
    <property type="entry name" value="Flg_new"/>
    <property type="match status" value="3"/>
</dbReference>
<protein>
    <submittedName>
        <fullName evidence="3">InlB B-repeat-containing protein</fullName>
    </submittedName>
</protein>
<reference evidence="3" key="2">
    <citation type="submission" date="2021-04" db="EMBL/GenBank/DDBJ databases">
        <authorList>
            <person name="Gilroy R."/>
        </authorList>
    </citation>
    <scope>NUCLEOTIDE SEQUENCE</scope>
    <source>
        <strain evidence="3">ChiGjej4B4-12881</strain>
    </source>
</reference>
<organism evidence="3 4">
    <name type="scientific">Candidatus Lachnoclostridium stercoripullorum</name>
    <dbReference type="NCBI Taxonomy" id="2838635"/>
    <lineage>
        <taxon>Bacteria</taxon>
        <taxon>Bacillati</taxon>
        <taxon>Bacillota</taxon>
        <taxon>Clostridia</taxon>
        <taxon>Lachnospirales</taxon>
        <taxon>Lachnospiraceae</taxon>
    </lineage>
</organism>
<comment type="subcellular location">
    <subcellularLocation>
        <location evidence="1">Cell envelope</location>
    </subcellularLocation>
</comment>
<dbReference type="GO" id="GO:0030313">
    <property type="term" value="C:cell envelope"/>
    <property type="evidence" value="ECO:0007669"/>
    <property type="project" value="UniProtKB-SubCell"/>
</dbReference>
<dbReference type="Gene3D" id="2.10.270.10">
    <property type="entry name" value="Cholin Binding"/>
    <property type="match status" value="1"/>
</dbReference>
<reference evidence="3" key="1">
    <citation type="journal article" date="2021" name="PeerJ">
        <title>Extensive microbial diversity within the chicken gut microbiome revealed by metagenomics and culture.</title>
        <authorList>
            <person name="Gilroy R."/>
            <person name="Ravi A."/>
            <person name="Getino M."/>
            <person name="Pursley I."/>
            <person name="Horton D.L."/>
            <person name="Alikhan N.F."/>
            <person name="Baker D."/>
            <person name="Gharbi K."/>
            <person name="Hall N."/>
            <person name="Watson M."/>
            <person name="Adriaenssens E.M."/>
            <person name="Foster-Nyarko E."/>
            <person name="Jarju S."/>
            <person name="Secka A."/>
            <person name="Antonio M."/>
            <person name="Oren A."/>
            <person name="Chaudhuri R.R."/>
            <person name="La Ragione R."/>
            <person name="Hildebrand F."/>
            <person name="Pallen M.J."/>
        </authorList>
    </citation>
    <scope>NUCLEOTIDE SEQUENCE</scope>
    <source>
        <strain evidence="3">ChiGjej4B4-12881</strain>
    </source>
</reference>
<evidence type="ECO:0000256" key="2">
    <source>
        <dbReference type="SAM" id="MobiDB-lite"/>
    </source>
</evidence>
<comment type="caution">
    <text evidence="3">The sequence shown here is derived from an EMBL/GenBank/DDBJ whole genome shotgun (WGS) entry which is preliminary data.</text>
</comment>
<dbReference type="AlphaFoldDB" id="A0A9D2AXZ6"/>
<evidence type="ECO:0000313" key="4">
    <source>
        <dbReference type="Proteomes" id="UP000886780"/>
    </source>
</evidence>
<dbReference type="InterPro" id="IPR013378">
    <property type="entry name" value="InlB-like_B-rpt"/>
</dbReference>
<dbReference type="InterPro" id="IPR042229">
    <property type="entry name" value="Listeria/Bacterioides_rpt_sf"/>
</dbReference>
<accession>A0A9D2AXZ6</accession>
<dbReference type="SUPFAM" id="SSF69360">
    <property type="entry name" value="Cell wall binding repeat"/>
    <property type="match status" value="1"/>
</dbReference>
<dbReference type="Gene3D" id="2.60.40.4270">
    <property type="entry name" value="Listeria-Bacteroides repeat domain"/>
    <property type="match status" value="3"/>
</dbReference>
<feature type="non-terminal residue" evidence="3">
    <location>
        <position position="1"/>
    </location>
</feature>
<dbReference type="NCBIfam" id="TIGR02543">
    <property type="entry name" value="List_Bact_rpt"/>
    <property type="match status" value="1"/>
</dbReference>
<dbReference type="Proteomes" id="UP000886780">
    <property type="component" value="Unassembled WGS sequence"/>
</dbReference>
<gene>
    <name evidence="3" type="ORF">IAA28_10875</name>
</gene>
<name>A0A9D2AXZ6_9FIRM</name>